<comment type="catalytic activity">
    <reaction evidence="1">
        <text>ATP + protein L-histidine = ADP + protein N-phospho-L-histidine.</text>
        <dbReference type="EC" id="2.7.13.3"/>
    </reaction>
</comment>
<keyword evidence="3" id="KW-0597">Phosphoprotein</keyword>
<dbReference type="AlphaFoldDB" id="A0A5Q2FBZ7"/>
<dbReference type="InterPro" id="IPR050482">
    <property type="entry name" value="Sensor_HK_TwoCompSys"/>
</dbReference>
<evidence type="ECO:0000256" key="6">
    <source>
        <dbReference type="ARBA" id="ARBA00022777"/>
    </source>
</evidence>
<dbReference type="Proteomes" id="UP000386847">
    <property type="component" value="Chromosome"/>
</dbReference>
<feature type="transmembrane region" description="Helical" evidence="10">
    <location>
        <begin position="134"/>
        <end position="150"/>
    </location>
</feature>
<feature type="transmembrane region" description="Helical" evidence="10">
    <location>
        <begin position="35"/>
        <end position="57"/>
    </location>
</feature>
<evidence type="ECO:0000256" key="10">
    <source>
        <dbReference type="SAM" id="Phobius"/>
    </source>
</evidence>
<dbReference type="PANTHER" id="PTHR24421">
    <property type="entry name" value="NITRATE/NITRITE SENSOR PROTEIN NARX-RELATED"/>
    <property type="match status" value="1"/>
</dbReference>
<feature type="domain" description="Signal transduction histidine kinase subgroup 3 dimerisation and phosphoacceptor" evidence="11">
    <location>
        <begin position="205"/>
        <end position="244"/>
    </location>
</feature>
<feature type="transmembrane region" description="Helical" evidence="10">
    <location>
        <begin position="162"/>
        <end position="184"/>
    </location>
</feature>
<evidence type="ECO:0000256" key="1">
    <source>
        <dbReference type="ARBA" id="ARBA00000085"/>
    </source>
</evidence>
<keyword evidence="7" id="KW-0067">ATP-binding</keyword>
<evidence type="ECO:0000256" key="5">
    <source>
        <dbReference type="ARBA" id="ARBA00022741"/>
    </source>
</evidence>
<keyword evidence="8" id="KW-0902">Two-component regulatory system</keyword>
<dbReference type="Gene3D" id="1.20.5.1930">
    <property type="match status" value="1"/>
</dbReference>
<dbReference type="InterPro" id="IPR011712">
    <property type="entry name" value="Sig_transdc_His_kin_sub3_dim/P"/>
</dbReference>
<evidence type="ECO:0000256" key="3">
    <source>
        <dbReference type="ARBA" id="ARBA00022553"/>
    </source>
</evidence>
<evidence type="ECO:0000256" key="9">
    <source>
        <dbReference type="SAM" id="MobiDB-lite"/>
    </source>
</evidence>
<dbReference type="GO" id="GO:0000155">
    <property type="term" value="F:phosphorelay sensor kinase activity"/>
    <property type="evidence" value="ECO:0007669"/>
    <property type="project" value="InterPro"/>
</dbReference>
<evidence type="ECO:0000313" key="13">
    <source>
        <dbReference type="EMBL" id="QGF22573.1"/>
    </source>
</evidence>
<accession>A0A5Q2FBZ7</accession>
<name>A0A5Q2FBZ7_9ACTN</name>
<evidence type="ECO:0000259" key="11">
    <source>
        <dbReference type="Pfam" id="PF07730"/>
    </source>
</evidence>
<proteinExistence type="predicted"/>
<keyword evidence="10" id="KW-1133">Transmembrane helix</keyword>
<keyword evidence="14" id="KW-1185">Reference proteome</keyword>
<evidence type="ECO:0000256" key="4">
    <source>
        <dbReference type="ARBA" id="ARBA00022679"/>
    </source>
</evidence>
<evidence type="ECO:0000259" key="12">
    <source>
        <dbReference type="Pfam" id="PF23539"/>
    </source>
</evidence>
<evidence type="ECO:0000256" key="7">
    <source>
        <dbReference type="ARBA" id="ARBA00022840"/>
    </source>
</evidence>
<dbReference type="GO" id="GO:0005524">
    <property type="term" value="F:ATP binding"/>
    <property type="evidence" value="ECO:0007669"/>
    <property type="project" value="UniProtKB-KW"/>
</dbReference>
<feature type="region of interest" description="Disordered" evidence="9">
    <location>
        <begin position="1"/>
        <end position="22"/>
    </location>
</feature>
<feature type="region of interest" description="Disordered" evidence="9">
    <location>
        <begin position="235"/>
        <end position="256"/>
    </location>
</feature>
<reference evidence="13 14" key="1">
    <citation type="submission" date="2019-10" db="EMBL/GenBank/DDBJ databases">
        <title>Genomic analysis of Raineyella sp. CBA3103.</title>
        <authorList>
            <person name="Roh S.W."/>
        </authorList>
    </citation>
    <scope>NUCLEOTIDE SEQUENCE [LARGE SCALE GENOMIC DNA]</scope>
    <source>
        <strain evidence="13 14">CBA3103</strain>
    </source>
</reference>
<keyword evidence="6" id="KW-0418">Kinase</keyword>
<feature type="transmembrane region" description="Helical" evidence="10">
    <location>
        <begin position="63"/>
        <end position="81"/>
    </location>
</feature>
<keyword evidence="5" id="KW-0547">Nucleotide-binding</keyword>
<dbReference type="EMBL" id="CP045725">
    <property type="protein sequence ID" value="QGF22573.1"/>
    <property type="molecule type" value="Genomic_DNA"/>
</dbReference>
<dbReference type="Pfam" id="PF07730">
    <property type="entry name" value="HisKA_3"/>
    <property type="match status" value="1"/>
</dbReference>
<dbReference type="PANTHER" id="PTHR24421:SF10">
    <property type="entry name" value="NITRATE_NITRITE SENSOR PROTEIN NARQ"/>
    <property type="match status" value="1"/>
</dbReference>
<dbReference type="Pfam" id="PF23539">
    <property type="entry name" value="DUF7134"/>
    <property type="match status" value="1"/>
</dbReference>
<dbReference type="GO" id="GO:0016020">
    <property type="term" value="C:membrane"/>
    <property type="evidence" value="ECO:0007669"/>
    <property type="project" value="InterPro"/>
</dbReference>
<dbReference type="EC" id="2.7.13.3" evidence="2"/>
<dbReference type="GO" id="GO:0046983">
    <property type="term" value="F:protein dimerization activity"/>
    <property type="evidence" value="ECO:0007669"/>
    <property type="project" value="InterPro"/>
</dbReference>
<sequence length="256" mass="28667">MNLGSGLGRSHDRPQGGGRAGLVRRRVGGMDRRSWWFDATIAAGVIIVGQLDGWLGVTATHRQGPHWAEALLYAIGGALLLWRRARPLAVLSAIVAAAVVEFATFGSPEGFGVEMPALIAAYTVARWEQRRSTWWALPLLGVYGAAWILLDPLQITATQRFGGLFWVSQLFIGWLIGALVRGRLRTLEQRRLRRAEHQQRAIAEERTRIARELHDVIGHSVSVMTLQAAAVRRRLTPSRPPNARRSNRWRPWDARR</sequence>
<dbReference type="KEGG" id="rain:Rai3103_01490"/>
<keyword evidence="10" id="KW-0812">Transmembrane</keyword>
<evidence type="ECO:0000313" key="14">
    <source>
        <dbReference type="Proteomes" id="UP000386847"/>
    </source>
</evidence>
<keyword evidence="4" id="KW-0808">Transferase</keyword>
<organism evidence="13 14">
    <name type="scientific">Raineyella fluvialis</name>
    <dbReference type="NCBI Taxonomy" id="2662261"/>
    <lineage>
        <taxon>Bacteria</taxon>
        <taxon>Bacillati</taxon>
        <taxon>Actinomycetota</taxon>
        <taxon>Actinomycetes</taxon>
        <taxon>Propionibacteriales</taxon>
        <taxon>Propionibacteriaceae</taxon>
        <taxon>Raineyella</taxon>
    </lineage>
</organism>
<evidence type="ECO:0000256" key="8">
    <source>
        <dbReference type="ARBA" id="ARBA00023012"/>
    </source>
</evidence>
<dbReference type="InterPro" id="IPR055558">
    <property type="entry name" value="DUF7134"/>
</dbReference>
<keyword evidence="10" id="KW-0472">Membrane</keyword>
<protein>
    <recommendedName>
        <fullName evidence="2">histidine kinase</fullName>
        <ecNumber evidence="2">2.7.13.3</ecNumber>
    </recommendedName>
</protein>
<gene>
    <name evidence="13" type="ORF">Rai3103_01490</name>
</gene>
<evidence type="ECO:0000256" key="2">
    <source>
        <dbReference type="ARBA" id="ARBA00012438"/>
    </source>
</evidence>
<feature type="domain" description="DUF7134" evidence="12">
    <location>
        <begin position="31"/>
        <end position="183"/>
    </location>
</feature>